<proteinExistence type="predicted"/>
<dbReference type="eggNOG" id="ENOG5032QUA">
    <property type="taxonomic scope" value="Bacteria"/>
</dbReference>
<dbReference type="Gene3D" id="3.10.28.20">
    <property type="entry name" value="Acetamidase/Formamidase-like domains"/>
    <property type="match status" value="1"/>
</dbReference>
<evidence type="ECO:0000313" key="2">
    <source>
        <dbReference type="Proteomes" id="UP000019402"/>
    </source>
</evidence>
<accession>W7XZY0</accession>
<name>W7XZY0_9BACT</name>
<comment type="caution">
    <text evidence="1">The sequence shown here is derived from an EMBL/GenBank/DDBJ whole genome shotgun (WGS) entry which is preliminary data.</text>
</comment>
<dbReference type="Proteomes" id="UP000019402">
    <property type="component" value="Unassembled WGS sequence"/>
</dbReference>
<gene>
    <name evidence="1" type="ORF">JCM21142_72912</name>
</gene>
<reference evidence="1 2" key="1">
    <citation type="journal article" date="2014" name="Genome Announc.">
        <title>Draft Genome Sequence of Cytophaga fermentans JCM 21142T, a Facultative Anaerobe Isolated from Marine Mud.</title>
        <authorList>
            <person name="Starns D."/>
            <person name="Oshima K."/>
            <person name="Suda W."/>
            <person name="Iino T."/>
            <person name="Yuki M."/>
            <person name="Inoue J."/>
            <person name="Kitamura K."/>
            <person name="Iida T."/>
            <person name="Darby A."/>
            <person name="Hattori M."/>
            <person name="Ohkuma M."/>
        </authorList>
    </citation>
    <scope>NUCLEOTIDE SEQUENCE [LARGE SCALE GENOMIC DNA]</scope>
    <source>
        <strain evidence="1 2">JCM 21142</strain>
    </source>
</reference>
<keyword evidence="2" id="KW-1185">Reference proteome</keyword>
<protein>
    <recommendedName>
        <fullName evidence="3">LPP20 lipoprotein</fullName>
    </recommendedName>
</protein>
<dbReference type="AlphaFoldDB" id="W7XZY0"/>
<evidence type="ECO:0000313" key="1">
    <source>
        <dbReference type="EMBL" id="GAF04215.1"/>
    </source>
</evidence>
<dbReference type="EMBL" id="BAMD01000040">
    <property type="protein sequence ID" value="GAF04215.1"/>
    <property type="molecule type" value="Genomic_DNA"/>
</dbReference>
<dbReference type="STRING" id="869213.GCA_000517085_03083"/>
<evidence type="ECO:0008006" key="3">
    <source>
        <dbReference type="Google" id="ProtNLM"/>
    </source>
</evidence>
<organism evidence="1 2">
    <name type="scientific">Saccharicrinis fermentans DSM 9555 = JCM 21142</name>
    <dbReference type="NCBI Taxonomy" id="869213"/>
    <lineage>
        <taxon>Bacteria</taxon>
        <taxon>Pseudomonadati</taxon>
        <taxon>Bacteroidota</taxon>
        <taxon>Bacteroidia</taxon>
        <taxon>Marinilabiliales</taxon>
        <taxon>Marinilabiliaceae</taxon>
        <taxon>Saccharicrinis</taxon>
    </lineage>
</organism>
<sequence>MNLFNLPKSLSRLILCMMIFTLSFFSLEAKRKPSWVNQRPTDTNYYYGRAMSSKLDGEVSFRTEARNKALKELSSEIKVTISSNSILRQFEHNYQVKEEFEASTYESVEATLEGYEVLTWENKKEYWVMVRLNKDKYAMLKKQKLDYAKKMSATYYYDGKKAVAQGNIYEGLLFYVQAIKAIKNHTAEDLSYRDIDGNLNLGSDIFSAIQDAFRKINLEALQSSFVLEFSKQIKVPLALKASYTSTAGNQHPIANLPLAFYFTKGEGELTNTGTTDRDGKANCDIIRLISKRKNQEITAEFNLDLFLEKETEEDKVLLKAFFHDEYLPKTRFNIEVQKSTAYVVMNELVFDQATTNGALGNAIRSELAQSYFNITEDKNNADFIVTINAKFTAGGERKGKGYSVFVVFSDFHISVTDNKTQMEIFADGFDSLRGMQPRSYEYALKNVREKSVQKIIDEIFPKMEQVNL</sequence>